<dbReference type="Pfam" id="PF00075">
    <property type="entry name" value="RNase_H"/>
    <property type="match status" value="1"/>
</dbReference>
<protein>
    <recommendedName>
        <fullName evidence="1">RNase H type-1 domain-containing protein</fullName>
    </recommendedName>
</protein>
<proteinExistence type="predicted"/>
<dbReference type="Gene3D" id="3.30.420.10">
    <property type="entry name" value="Ribonuclease H-like superfamily/Ribonuclease H"/>
    <property type="match status" value="1"/>
</dbReference>
<name>A0A151J0P9_9HYME</name>
<dbReference type="GO" id="GO:0003676">
    <property type="term" value="F:nucleic acid binding"/>
    <property type="evidence" value="ECO:0007669"/>
    <property type="project" value="InterPro"/>
</dbReference>
<reference evidence="2 3" key="1">
    <citation type="submission" date="2015-09" db="EMBL/GenBank/DDBJ databases">
        <title>Trachymyrmex cornetzi WGS genome.</title>
        <authorList>
            <person name="Nygaard S."/>
            <person name="Hu H."/>
            <person name="Boomsma J."/>
            <person name="Zhang G."/>
        </authorList>
    </citation>
    <scope>NUCLEOTIDE SEQUENCE [LARGE SCALE GENOMIC DNA]</scope>
    <source>
        <strain evidence="2">Tcor2-1</strain>
        <tissue evidence="2">Whole body</tissue>
    </source>
</reference>
<organism evidence="2 3">
    <name type="scientific">Trachymyrmex cornetzi</name>
    <dbReference type="NCBI Taxonomy" id="471704"/>
    <lineage>
        <taxon>Eukaryota</taxon>
        <taxon>Metazoa</taxon>
        <taxon>Ecdysozoa</taxon>
        <taxon>Arthropoda</taxon>
        <taxon>Hexapoda</taxon>
        <taxon>Insecta</taxon>
        <taxon>Pterygota</taxon>
        <taxon>Neoptera</taxon>
        <taxon>Endopterygota</taxon>
        <taxon>Hymenoptera</taxon>
        <taxon>Apocrita</taxon>
        <taxon>Aculeata</taxon>
        <taxon>Formicoidea</taxon>
        <taxon>Formicidae</taxon>
        <taxon>Myrmicinae</taxon>
        <taxon>Trachymyrmex</taxon>
    </lineage>
</organism>
<dbReference type="EMBL" id="KQ980600">
    <property type="protein sequence ID" value="KYN15197.1"/>
    <property type="molecule type" value="Genomic_DNA"/>
</dbReference>
<dbReference type="InterPro" id="IPR036397">
    <property type="entry name" value="RNaseH_sf"/>
</dbReference>
<feature type="domain" description="RNase H type-1" evidence="1">
    <location>
        <begin position="84"/>
        <end position="171"/>
    </location>
</feature>
<dbReference type="GO" id="GO:0004523">
    <property type="term" value="F:RNA-DNA hybrid ribonuclease activity"/>
    <property type="evidence" value="ECO:0007669"/>
    <property type="project" value="InterPro"/>
</dbReference>
<dbReference type="InterPro" id="IPR012337">
    <property type="entry name" value="RNaseH-like_sf"/>
</dbReference>
<dbReference type="STRING" id="471704.A0A151J0P9"/>
<evidence type="ECO:0000313" key="3">
    <source>
        <dbReference type="Proteomes" id="UP000078492"/>
    </source>
</evidence>
<dbReference type="SUPFAM" id="SSF53098">
    <property type="entry name" value="Ribonuclease H-like"/>
    <property type="match status" value="1"/>
</dbReference>
<accession>A0A151J0P9</accession>
<evidence type="ECO:0000259" key="1">
    <source>
        <dbReference type="Pfam" id="PF00075"/>
    </source>
</evidence>
<dbReference type="InterPro" id="IPR002156">
    <property type="entry name" value="RNaseH_domain"/>
</dbReference>
<sequence>MVAIRNNCRTEAIKDSRFFKHYILSRHEKRTIHRSTYPPAYWHTYEIFSLKIDYIKVLHGHSDKDFPGRIVADFLHKSFQCRQNALTLYTDGSKDAEGAVGAAVFSPDMRGDIMHKLPRGTSVFSAELWAIYQTMQTIENLGAPRSVIFTDSESALKALWNSIPYEDLMADARAHANKQQEEYMRTVSASKGKIYYEQFYKKSEKTWFHKTSLSREEIVIANRIRANHINTNESLFRVNMTDSPACPCGEPVQSIDHLLFRCNKFITNAIPIRNYVVNKFPDSPNTLLPALHSPSPKLCRLLLAYCKANELFF</sequence>
<dbReference type="AlphaFoldDB" id="A0A151J0P9"/>
<evidence type="ECO:0000313" key="2">
    <source>
        <dbReference type="EMBL" id="KYN15197.1"/>
    </source>
</evidence>
<dbReference type="Proteomes" id="UP000078492">
    <property type="component" value="Unassembled WGS sequence"/>
</dbReference>
<gene>
    <name evidence="2" type="ORF">ALC57_12587</name>
</gene>
<keyword evidence="3" id="KW-1185">Reference proteome</keyword>